<dbReference type="SUPFAM" id="SSF50370">
    <property type="entry name" value="Ricin B-like lectins"/>
    <property type="match status" value="1"/>
</dbReference>
<evidence type="ECO:0000256" key="14">
    <source>
        <dbReference type="ARBA" id="ARBA00023157"/>
    </source>
</evidence>
<dbReference type="UniPathway" id="UPA00378"/>
<dbReference type="GO" id="GO:0030246">
    <property type="term" value="F:carbohydrate binding"/>
    <property type="evidence" value="ECO:0007669"/>
    <property type="project" value="UniProtKB-KW"/>
</dbReference>
<evidence type="ECO:0000256" key="16">
    <source>
        <dbReference type="RuleBase" id="RU361242"/>
    </source>
</evidence>
<dbReference type="STRING" id="37653.A0A0L8HF37"/>
<keyword evidence="12 16" id="KW-0333">Golgi apparatus</keyword>
<evidence type="ECO:0000256" key="7">
    <source>
        <dbReference type="ARBA" id="ARBA00022692"/>
    </source>
</evidence>
<comment type="cofactor">
    <cofactor evidence="1 16">
        <name>Mn(2+)</name>
        <dbReference type="ChEBI" id="CHEBI:29035"/>
    </cofactor>
</comment>
<keyword evidence="6 16" id="KW-0808">Transferase</keyword>
<dbReference type="InterPro" id="IPR001173">
    <property type="entry name" value="Glyco_trans_2-like"/>
</dbReference>
<dbReference type="SMART" id="SM00458">
    <property type="entry name" value="RICIN"/>
    <property type="match status" value="1"/>
</dbReference>
<feature type="transmembrane region" description="Helical" evidence="16">
    <location>
        <begin position="12"/>
        <end position="33"/>
    </location>
</feature>
<dbReference type="GO" id="GO:0046872">
    <property type="term" value="F:metal ion binding"/>
    <property type="evidence" value="ECO:0007669"/>
    <property type="project" value="UniProtKB-KW"/>
</dbReference>
<evidence type="ECO:0000256" key="8">
    <source>
        <dbReference type="ARBA" id="ARBA00022723"/>
    </source>
</evidence>
<dbReference type="InterPro" id="IPR000772">
    <property type="entry name" value="Ricin_B_lectin"/>
</dbReference>
<dbReference type="PANTHER" id="PTHR11675">
    <property type="entry name" value="N-ACETYLGALACTOSAMINYLTRANSFERASE"/>
    <property type="match status" value="1"/>
</dbReference>
<evidence type="ECO:0000256" key="3">
    <source>
        <dbReference type="ARBA" id="ARBA00004922"/>
    </source>
</evidence>
<evidence type="ECO:0000256" key="4">
    <source>
        <dbReference type="ARBA" id="ARBA00005680"/>
    </source>
</evidence>
<dbReference type="InterPro" id="IPR035992">
    <property type="entry name" value="Ricin_B-like_lectins"/>
</dbReference>
<dbReference type="OrthoDB" id="6155872at2759"/>
<name>A0A0L8HF37_OCTBM</name>
<evidence type="ECO:0000259" key="17">
    <source>
        <dbReference type="SMART" id="SM00458"/>
    </source>
</evidence>
<evidence type="ECO:0000256" key="10">
    <source>
        <dbReference type="ARBA" id="ARBA00022968"/>
    </source>
</evidence>
<comment type="pathway">
    <text evidence="3 16">Protein modification; protein glycosylation.</text>
</comment>
<dbReference type="KEGG" id="obi:106871029"/>
<dbReference type="EC" id="2.4.1.-" evidence="16"/>
<evidence type="ECO:0000256" key="15">
    <source>
        <dbReference type="ARBA" id="ARBA00023211"/>
    </source>
</evidence>
<comment type="similarity">
    <text evidence="4 16">Belongs to the glycosyltransferase 2 family. GalNAc-T subfamily.</text>
</comment>
<dbReference type="Gene3D" id="2.80.10.50">
    <property type="match status" value="1"/>
</dbReference>
<dbReference type="GO" id="GO:0006493">
    <property type="term" value="P:protein O-linked glycosylation"/>
    <property type="evidence" value="ECO:0007669"/>
    <property type="project" value="UniProtKB-ARBA"/>
</dbReference>
<dbReference type="PANTHER" id="PTHR11675:SF131">
    <property type="entry name" value="POLYPEPTIDE N-ACETYLGALACTOSAMINYLTRANSFERASE 9-RELATED"/>
    <property type="match status" value="1"/>
</dbReference>
<dbReference type="InterPro" id="IPR045885">
    <property type="entry name" value="GalNAc-T"/>
</dbReference>
<evidence type="ECO:0000256" key="9">
    <source>
        <dbReference type="ARBA" id="ARBA00022734"/>
    </source>
</evidence>
<protein>
    <recommendedName>
        <fullName evidence="16">Polypeptide N-acetylgalactosaminyltransferase</fullName>
        <ecNumber evidence="16">2.4.1.-</ecNumber>
    </recommendedName>
    <alternativeName>
        <fullName evidence="16">Protein-UDP acetylgalactosaminyltransferase</fullName>
    </alternativeName>
</protein>
<sequence length="653" mass="76042">MTLKYRAVFRMIFTYRVVLIVFVLWLISNIIFFHKLLPMANYQHKEIPMGLTRNESERLEKLSEKLRRLEKINFNGKHYDEYKNYSQGHRNGENNFLIIKDEKNENKILPDNKGRITAPNPLQINNNYNKAKENILIHKGEIQKYDMDLLQDVAEENYPGKGGAKVIIDVNELTASEKEQFDLGWQRNQFNQYVSDMIPLNRDIAEVREPGCDRVTYPSNLPSTTVIICFHNEAWSTLLRTVHSVLRHTSLELLSSIILVDDASTFQFLKRPLEDYIKQLPKVRIIRSTTRLGLIRARLFGVNASRSEIITFLDSHCECVADWLRPMLARLVEKPNSVVSPVIDTIDSNTFEYFTALGDDINVGIFDWSLAFKWMLLPERIKKIRISNLDPVMTPTIAGGLLSMRKDFFERLGTFDPGFETWGSENLELSFKTWMCGGRMDIMPCSHVGHIFRASSPYKWPKGVAVVKKNAIRLAEVWMDNYKNIYYNRINWNLVNYGDVSQRKTLRENLKCKTFKWYLKNIVPEMLWIKEVINDGLVMNLDSRNCLVAANGMRVEVTKCDKASAIQHIYYTTKNELRINDNCLDFKKDLRAISCHDMKGNQVWTLLSNRMIYHNVSNLCLENVESDVTLMPCSYKPQQMWSVLENRHAENED</sequence>
<evidence type="ECO:0000256" key="5">
    <source>
        <dbReference type="ARBA" id="ARBA00022676"/>
    </source>
</evidence>
<dbReference type="Pfam" id="PF00535">
    <property type="entry name" value="Glycos_transf_2"/>
    <property type="match status" value="1"/>
</dbReference>
<keyword evidence="10" id="KW-0735">Signal-anchor</keyword>
<keyword evidence="5 16" id="KW-0328">Glycosyltransferase</keyword>
<keyword evidence="13 16" id="KW-0472">Membrane</keyword>
<reference evidence="18" key="1">
    <citation type="submission" date="2015-07" db="EMBL/GenBank/DDBJ databases">
        <title>MeaNS - Measles Nucleotide Surveillance Program.</title>
        <authorList>
            <person name="Tran T."/>
            <person name="Druce J."/>
        </authorList>
    </citation>
    <scope>NUCLEOTIDE SEQUENCE</scope>
    <source>
        <strain evidence="18">UCB-OBI-ISO-001</strain>
        <tissue evidence="18">Gonad</tissue>
    </source>
</reference>
<dbReference type="CDD" id="cd02510">
    <property type="entry name" value="pp-GalNAc-T"/>
    <property type="match status" value="1"/>
</dbReference>
<dbReference type="Gene3D" id="3.90.550.10">
    <property type="entry name" value="Spore Coat Polysaccharide Biosynthesis Protein SpsA, Chain A"/>
    <property type="match status" value="1"/>
</dbReference>
<dbReference type="EMBL" id="KQ418303">
    <property type="protein sequence ID" value="KOF87878.1"/>
    <property type="molecule type" value="Genomic_DNA"/>
</dbReference>
<evidence type="ECO:0000256" key="2">
    <source>
        <dbReference type="ARBA" id="ARBA00004323"/>
    </source>
</evidence>
<feature type="domain" description="Ricin B lectin" evidence="17">
    <location>
        <begin position="535"/>
        <end position="644"/>
    </location>
</feature>
<keyword evidence="14 16" id="KW-1015">Disulfide bond</keyword>
<dbReference type="InterPro" id="IPR029044">
    <property type="entry name" value="Nucleotide-diphossugar_trans"/>
</dbReference>
<evidence type="ECO:0000256" key="1">
    <source>
        <dbReference type="ARBA" id="ARBA00001936"/>
    </source>
</evidence>
<comment type="subcellular location">
    <subcellularLocation>
        <location evidence="2 16">Golgi apparatus membrane</location>
        <topology evidence="2 16">Single-pass type II membrane protein</topology>
    </subcellularLocation>
</comment>
<evidence type="ECO:0000256" key="11">
    <source>
        <dbReference type="ARBA" id="ARBA00022989"/>
    </source>
</evidence>
<evidence type="ECO:0000256" key="13">
    <source>
        <dbReference type="ARBA" id="ARBA00023136"/>
    </source>
</evidence>
<evidence type="ECO:0000256" key="12">
    <source>
        <dbReference type="ARBA" id="ARBA00023034"/>
    </source>
</evidence>
<dbReference type="SUPFAM" id="SSF53448">
    <property type="entry name" value="Nucleotide-diphospho-sugar transferases"/>
    <property type="match status" value="1"/>
</dbReference>
<keyword evidence="11 16" id="KW-1133">Transmembrane helix</keyword>
<organism evidence="18">
    <name type="scientific">Octopus bimaculoides</name>
    <name type="common">California two-spotted octopus</name>
    <dbReference type="NCBI Taxonomy" id="37653"/>
    <lineage>
        <taxon>Eukaryota</taxon>
        <taxon>Metazoa</taxon>
        <taxon>Spiralia</taxon>
        <taxon>Lophotrochozoa</taxon>
        <taxon>Mollusca</taxon>
        <taxon>Cephalopoda</taxon>
        <taxon>Coleoidea</taxon>
        <taxon>Octopodiformes</taxon>
        <taxon>Octopoda</taxon>
        <taxon>Incirrata</taxon>
        <taxon>Octopodidae</taxon>
        <taxon>Octopus</taxon>
    </lineage>
</organism>
<evidence type="ECO:0000256" key="6">
    <source>
        <dbReference type="ARBA" id="ARBA00022679"/>
    </source>
</evidence>
<keyword evidence="9 16" id="KW-0430">Lectin</keyword>
<dbReference type="FunFam" id="3.90.550.10:FF:000021">
    <property type="entry name" value="Polypeptide N-acetylgalactosaminyltransferase"/>
    <property type="match status" value="1"/>
</dbReference>
<proteinExistence type="inferred from homology"/>
<evidence type="ECO:0000313" key="18">
    <source>
        <dbReference type="EMBL" id="KOF87878.1"/>
    </source>
</evidence>
<dbReference type="AlphaFoldDB" id="A0A0L8HF37"/>
<keyword evidence="8" id="KW-0479">Metal-binding</keyword>
<dbReference type="OMA" id="LRINDNC"/>
<dbReference type="GO" id="GO:0000139">
    <property type="term" value="C:Golgi membrane"/>
    <property type="evidence" value="ECO:0007669"/>
    <property type="project" value="UniProtKB-SubCell"/>
</dbReference>
<keyword evidence="7 16" id="KW-0812">Transmembrane</keyword>
<gene>
    <name evidence="18" type="ORF">OCBIM_22015929mg</name>
</gene>
<accession>A0A0L8HF37</accession>
<dbReference type="PROSITE" id="PS50231">
    <property type="entry name" value="RICIN_B_LECTIN"/>
    <property type="match status" value="1"/>
</dbReference>
<keyword evidence="15 16" id="KW-0464">Manganese</keyword>
<dbReference type="Pfam" id="PF00652">
    <property type="entry name" value="Ricin_B_lectin"/>
    <property type="match status" value="1"/>
</dbReference>
<dbReference type="GO" id="GO:0004653">
    <property type="term" value="F:polypeptide N-acetylgalactosaminyltransferase activity"/>
    <property type="evidence" value="ECO:0007669"/>
    <property type="project" value="TreeGrafter"/>
</dbReference>